<reference evidence="1" key="1">
    <citation type="submission" date="2023-04" db="EMBL/GenBank/DDBJ databases">
        <title>Black Yeasts Isolated from many extreme environments.</title>
        <authorList>
            <person name="Coleine C."/>
            <person name="Stajich J.E."/>
            <person name="Selbmann L."/>
        </authorList>
    </citation>
    <scope>NUCLEOTIDE SEQUENCE</scope>
    <source>
        <strain evidence="1">CCFEE 5312</strain>
    </source>
</reference>
<dbReference type="AlphaFoldDB" id="A0AAJ0DIQ6"/>
<name>A0AAJ0DIQ6_9PEZI</name>
<accession>A0AAJ0DIQ6</accession>
<dbReference type="Proteomes" id="UP001271007">
    <property type="component" value="Unassembled WGS sequence"/>
</dbReference>
<comment type="caution">
    <text evidence="1">The sequence shown here is derived from an EMBL/GenBank/DDBJ whole genome shotgun (WGS) entry which is preliminary data.</text>
</comment>
<sequence>MLMPMSHQLGATTVRLSVFFALMATRSPLRDAIDTIDPFSTAILSVHARFTSRAAMASITQLGHQRLAQTPAFEPFHVLRLPSELRNLVYDAVIANHDDQSRIMACHDHPIAESYRPSPRQPTLAVTNRQIRHEMLSIFYGRRTFFILWREIESKMGLSTWTSIMKPSLFYLRSVEFELPTEEPKTSVLVHLTLKEAIGLQCACEVRTTIVGYQDMCMCKFARCARDVRRGAVGSKDDASVIRFLLAWNISPPSPSAKQDEHCSVCGRKDVFVSLKNGKPVSSQRDLSTLGDVV</sequence>
<dbReference type="InterPro" id="IPR038883">
    <property type="entry name" value="AN11006-like"/>
</dbReference>
<organism evidence="1 2">
    <name type="scientific">Extremus antarcticus</name>
    <dbReference type="NCBI Taxonomy" id="702011"/>
    <lineage>
        <taxon>Eukaryota</taxon>
        <taxon>Fungi</taxon>
        <taxon>Dikarya</taxon>
        <taxon>Ascomycota</taxon>
        <taxon>Pezizomycotina</taxon>
        <taxon>Dothideomycetes</taxon>
        <taxon>Dothideomycetidae</taxon>
        <taxon>Mycosphaerellales</taxon>
        <taxon>Extremaceae</taxon>
        <taxon>Extremus</taxon>
    </lineage>
</organism>
<protein>
    <submittedName>
        <fullName evidence="1">Uncharacterized protein</fullName>
    </submittedName>
</protein>
<proteinExistence type="predicted"/>
<gene>
    <name evidence="1" type="ORF">LTR09_007562</name>
</gene>
<dbReference type="PANTHER" id="PTHR42085:SF2">
    <property type="entry name" value="F-BOX DOMAIN-CONTAINING PROTEIN"/>
    <property type="match status" value="1"/>
</dbReference>
<keyword evidence="2" id="KW-1185">Reference proteome</keyword>
<dbReference type="PANTHER" id="PTHR42085">
    <property type="entry name" value="F-BOX DOMAIN-CONTAINING PROTEIN"/>
    <property type="match status" value="1"/>
</dbReference>
<dbReference type="EMBL" id="JAWDJX010000027">
    <property type="protein sequence ID" value="KAK3051166.1"/>
    <property type="molecule type" value="Genomic_DNA"/>
</dbReference>
<evidence type="ECO:0000313" key="2">
    <source>
        <dbReference type="Proteomes" id="UP001271007"/>
    </source>
</evidence>
<evidence type="ECO:0000313" key="1">
    <source>
        <dbReference type="EMBL" id="KAK3051166.1"/>
    </source>
</evidence>